<dbReference type="AlphaFoldDB" id="A0A3S5K365"/>
<dbReference type="OrthoDB" id="794286at2"/>
<evidence type="ECO:0000313" key="2">
    <source>
        <dbReference type="Proteomes" id="UP000271624"/>
    </source>
</evidence>
<accession>A0A3S5K365</accession>
<comment type="caution">
    <text evidence="1">The sequence shown here is derived from an EMBL/GenBank/DDBJ whole genome shotgun (WGS) entry which is preliminary data.</text>
</comment>
<dbReference type="InterPro" id="IPR021957">
    <property type="entry name" value="DUF3574"/>
</dbReference>
<reference evidence="1" key="1">
    <citation type="submission" date="2018-12" db="EMBL/GenBank/DDBJ databases">
        <authorList>
            <person name="Will S."/>
            <person name="Neumann-Schaal M."/>
            <person name="Henke P."/>
        </authorList>
    </citation>
    <scope>NUCLEOTIDE SEQUENCE</scope>
    <source>
        <strain evidence="1">PCC 7102</strain>
    </source>
</reference>
<name>A0A3S5K365_9CYAN</name>
<dbReference type="RefSeq" id="WP_127082294.1">
    <property type="nucleotide sequence ID" value="NZ_RSCL01000009.1"/>
</dbReference>
<gene>
    <name evidence="1" type="ORF">DSM106972_038550</name>
</gene>
<dbReference type="EMBL" id="RSCL01000009">
    <property type="protein sequence ID" value="RUT05034.1"/>
    <property type="molecule type" value="Genomic_DNA"/>
</dbReference>
<sequence>MVNTVLQNIFTKIPHIVTTGAIVSVSTMFNIPRTEAATFTSQLVQEDLFFGRNIPGGGEVSSEQFQAFVNNVITPRFPAGLTVFDASGQFLSSTGNLVRERSKNVTLFVEDSLQNQTSINDIATNYIQAFNQESVLRVINKDDLKVSFGLDTDLFNNSSQSKFIEVDLFFGRNIPGGGEVSTEQFQQFVNNAITPRFPAGLTIFDAFGQFRNSAGMIVRENTKTVTLLLEDTVANESSINQIVRDYVKSFNQESVLQAVNEDIKVSFGLEPDLFNNSTQPKFIRVDLFFGRNLKNGGEVSNEQFQEFINNVITPRFPDGLTVFDTFGQFQNSAGTIVREPSKVVALLLEDTLDSELSINEIVKAYVQQFNQESVLQVVDEDVQVDFITSKQISVPEPTTILSLISISIVITLTGKKKRNSLVNCARRKQ</sequence>
<keyword evidence="2" id="KW-1185">Reference proteome</keyword>
<dbReference type="Proteomes" id="UP000271624">
    <property type="component" value="Unassembled WGS sequence"/>
</dbReference>
<organism evidence="1 2">
    <name type="scientific">Dulcicalothrix desertica PCC 7102</name>
    <dbReference type="NCBI Taxonomy" id="232991"/>
    <lineage>
        <taxon>Bacteria</taxon>
        <taxon>Bacillati</taxon>
        <taxon>Cyanobacteriota</taxon>
        <taxon>Cyanophyceae</taxon>
        <taxon>Nostocales</taxon>
        <taxon>Calotrichaceae</taxon>
        <taxon>Dulcicalothrix</taxon>
    </lineage>
</organism>
<evidence type="ECO:0000313" key="1">
    <source>
        <dbReference type="EMBL" id="RUT05034.1"/>
    </source>
</evidence>
<reference evidence="1" key="2">
    <citation type="journal article" date="2019" name="Genome Biol. Evol.">
        <title>Day and night: Metabolic profiles and evolutionary relationships of six axenic non-marine cyanobacteria.</title>
        <authorList>
            <person name="Will S.E."/>
            <person name="Henke P."/>
            <person name="Boedeker C."/>
            <person name="Huang S."/>
            <person name="Brinkmann H."/>
            <person name="Rohde M."/>
            <person name="Jarek M."/>
            <person name="Friedl T."/>
            <person name="Seufert S."/>
            <person name="Schumacher M."/>
            <person name="Overmann J."/>
            <person name="Neumann-Schaal M."/>
            <person name="Petersen J."/>
        </authorList>
    </citation>
    <scope>NUCLEOTIDE SEQUENCE [LARGE SCALE GENOMIC DNA]</scope>
    <source>
        <strain evidence="1">PCC 7102</strain>
    </source>
</reference>
<dbReference type="Pfam" id="PF12098">
    <property type="entry name" value="DUF3574"/>
    <property type="match status" value="3"/>
</dbReference>
<proteinExistence type="predicted"/>
<protein>
    <submittedName>
        <fullName evidence="1">Uncharacterized protein</fullName>
    </submittedName>
</protein>